<keyword evidence="1" id="KW-0732">Signal</keyword>
<dbReference type="AlphaFoldDB" id="A0A401W5I6"/>
<proteinExistence type="predicted"/>
<evidence type="ECO:0000313" key="3">
    <source>
        <dbReference type="EMBL" id="GCD44541.1"/>
    </source>
</evidence>
<organism evidence="3 4">
    <name type="scientific">Streptomyces paromomycinus</name>
    <name type="common">Streptomyces rimosus subsp. paromomycinus</name>
    <dbReference type="NCBI Taxonomy" id="92743"/>
    <lineage>
        <taxon>Bacteria</taxon>
        <taxon>Bacillati</taxon>
        <taxon>Actinomycetota</taxon>
        <taxon>Actinomycetes</taxon>
        <taxon>Kitasatosporales</taxon>
        <taxon>Streptomycetaceae</taxon>
        <taxon>Streptomyces</taxon>
    </lineage>
</organism>
<dbReference type="PROSITE" id="PS51257">
    <property type="entry name" value="PROKAR_LIPOPROTEIN"/>
    <property type="match status" value="1"/>
</dbReference>
<name>A0A401W5I6_STREY</name>
<dbReference type="InterPro" id="IPR035992">
    <property type="entry name" value="Ricin_B-like_lectins"/>
</dbReference>
<comment type="caution">
    <text evidence="3">The sequence shown here is derived from an EMBL/GenBank/DDBJ whole genome shotgun (WGS) entry which is preliminary data.</text>
</comment>
<evidence type="ECO:0000259" key="2">
    <source>
        <dbReference type="Pfam" id="PF00652"/>
    </source>
</evidence>
<sequence length="166" mass="17997">MKISVKKKTGVVGALFAAACMTVVATQTPAAAQGSASGLTNWQTSYCLDSDADGAVYTKDNSNGCGVNNPYQRWYFHSSGKGVMLQNSKTGLCLTGGGTGSDRVMARACDSENPRQLWEQHYQANGTSVLVNHQNKRALDSNMKGQAYTSNFSESNSYMKWWIPFD</sequence>
<protein>
    <recommendedName>
        <fullName evidence="2">Ricin B lectin domain-containing protein</fullName>
    </recommendedName>
</protein>
<feature type="signal peptide" evidence="1">
    <location>
        <begin position="1"/>
        <end position="32"/>
    </location>
</feature>
<feature type="chain" id="PRO_5019283634" description="Ricin B lectin domain-containing protein" evidence="1">
    <location>
        <begin position="33"/>
        <end position="166"/>
    </location>
</feature>
<reference evidence="3 4" key="1">
    <citation type="submission" date="2018-11" db="EMBL/GenBank/DDBJ databases">
        <title>Whole genome sequence of Streptomyces paromomycinus NBRC 15454(T).</title>
        <authorList>
            <person name="Komaki H."/>
            <person name="Tamura T."/>
        </authorList>
    </citation>
    <scope>NUCLEOTIDE SEQUENCE [LARGE SCALE GENOMIC DNA]</scope>
    <source>
        <strain evidence="3 4">NBRC 15454</strain>
    </source>
</reference>
<evidence type="ECO:0000313" key="4">
    <source>
        <dbReference type="Proteomes" id="UP000286746"/>
    </source>
</evidence>
<dbReference type="Pfam" id="PF00652">
    <property type="entry name" value="Ricin_B_lectin"/>
    <property type="match status" value="1"/>
</dbReference>
<feature type="domain" description="Ricin B lectin" evidence="2">
    <location>
        <begin position="39"/>
        <end position="161"/>
    </location>
</feature>
<dbReference type="SUPFAM" id="SSF50370">
    <property type="entry name" value="Ricin B-like lectins"/>
    <property type="match status" value="1"/>
</dbReference>
<dbReference type="Proteomes" id="UP000286746">
    <property type="component" value="Unassembled WGS sequence"/>
</dbReference>
<dbReference type="EMBL" id="BHZD01000001">
    <property type="protein sequence ID" value="GCD44541.1"/>
    <property type="molecule type" value="Genomic_DNA"/>
</dbReference>
<accession>A0A401W5I6</accession>
<keyword evidence="4" id="KW-1185">Reference proteome</keyword>
<dbReference type="CDD" id="cd23415">
    <property type="entry name" value="beta-trefoil_Ricin_AH"/>
    <property type="match status" value="1"/>
</dbReference>
<dbReference type="PROSITE" id="PS50231">
    <property type="entry name" value="RICIN_B_LECTIN"/>
    <property type="match status" value="1"/>
</dbReference>
<dbReference type="Gene3D" id="2.80.10.50">
    <property type="match status" value="1"/>
</dbReference>
<evidence type="ECO:0000256" key="1">
    <source>
        <dbReference type="SAM" id="SignalP"/>
    </source>
</evidence>
<gene>
    <name evidence="3" type="ORF">GKJPGBOP_04241</name>
</gene>
<dbReference type="RefSeq" id="WP_125055378.1">
    <property type="nucleotide sequence ID" value="NZ_BHZD01000001.1"/>
</dbReference>
<dbReference type="InterPro" id="IPR000772">
    <property type="entry name" value="Ricin_B_lectin"/>
</dbReference>